<protein>
    <submittedName>
        <fullName evidence="2">Uncharacterized protein</fullName>
    </submittedName>
</protein>
<feature type="region of interest" description="Disordered" evidence="1">
    <location>
        <begin position="1"/>
        <end position="31"/>
    </location>
</feature>
<dbReference type="Proteomes" id="UP000025947">
    <property type="component" value="Unassembled WGS sequence"/>
</dbReference>
<organism evidence="2 3">
    <name type="scientific">Mycobacterium [tuberculosis] TKK-01-0051</name>
    <dbReference type="NCBI Taxonomy" id="1324261"/>
    <lineage>
        <taxon>Bacteria</taxon>
        <taxon>Bacillati</taxon>
        <taxon>Actinomycetota</taxon>
        <taxon>Actinomycetes</taxon>
        <taxon>Mycobacteriales</taxon>
        <taxon>Mycobacteriaceae</taxon>
        <taxon>Mycobacterium</taxon>
        <taxon>Mycobacterium avium complex (MAC)</taxon>
    </lineage>
</organism>
<evidence type="ECO:0000313" key="3">
    <source>
        <dbReference type="Proteomes" id="UP000025947"/>
    </source>
</evidence>
<dbReference type="EMBL" id="JLXW01000010">
    <property type="protein sequence ID" value="KBZ61476.1"/>
    <property type="molecule type" value="Genomic_DNA"/>
</dbReference>
<dbReference type="RefSeq" id="WP_044486864.1">
    <property type="nucleotide sequence ID" value="NZ_KK328284.1"/>
</dbReference>
<accession>A0A051TYR1</accession>
<feature type="region of interest" description="Disordered" evidence="1">
    <location>
        <begin position="72"/>
        <end position="109"/>
    </location>
</feature>
<dbReference type="AlphaFoldDB" id="A0A051TYR1"/>
<evidence type="ECO:0000256" key="1">
    <source>
        <dbReference type="SAM" id="MobiDB-lite"/>
    </source>
</evidence>
<proteinExistence type="predicted"/>
<sequence>MSTESGPSPRDENAVTAADVERAEHAAAAARERAARAGLSAAQSFEESALQHDRVAEIQDWGVEQGVSHTDVHRRSALKHRQAAEEDRKLARLKRKESEADLASAPGTD</sequence>
<evidence type="ECO:0000313" key="2">
    <source>
        <dbReference type="EMBL" id="KBZ61476.1"/>
    </source>
</evidence>
<reference evidence="2 3" key="1">
    <citation type="submission" date="2014-04" db="EMBL/GenBank/DDBJ databases">
        <title>The Genome Sequence of Mycobacterium tuberculosis TKK-01-0051.</title>
        <authorList>
            <consortium name="The Broad Institute Genomics Platform"/>
            <consortium name="The Broad Institute Genome Sequencing Center for Infectious Disease"/>
            <person name="Earl A.M."/>
            <person name="Cohen K."/>
            <person name="Pym A."/>
            <person name="Bishai W."/>
            <person name="Maharaj K."/>
            <person name="Desjardins C."/>
            <person name="Abeel T."/>
            <person name="Young S."/>
            <person name="Zeng Q."/>
            <person name="Gargeya S."/>
            <person name="Abouelleil A."/>
            <person name="Alvarado L."/>
            <person name="Chapman S.B."/>
            <person name="Gainer-Dewar J."/>
            <person name="Goldberg J."/>
            <person name="Griggs A."/>
            <person name="Gujja S."/>
            <person name="Hansen M."/>
            <person name="Howarth C."/>
            <person name="Imamovic A."/>
            <person name="Larimer J."/>
            <person name="Murphy C."/>
            <person name="Naylor J."/>
            <person name="Pearson M."/>
            <person name="Poon T.W."/>
            <person name="Priest M."/>
            <person name="Roberts A."/>
            <person name="Saif S."/>
            <person name="Shea T."/>
            <person name="Sykes S."/>
            <person name="Wortman J."/>
            <person name="Nusbaum C."/>
            <person name="Birren B."/>
        </authorList>
    </citation>
    <scope>NUCLEOTIDE SEQUENCE [LARGE SCALE GENOMIC DNA]</scope>
    <source>
        <strain evidence="2 3">TKK-01-0051</strain>
    </source>
</reference>
<feature type="compositionally biased region" description="Basic and acidic residues" evidence="1">
    <location>
        <begin position="9"/>
        <end position="31"/>
    </location>
</feature>
<keyword evidence="3" id="KW-1185">Reference proteome</keyword>
<dbReference type="PATRIC" id="fig|1324261.3.peg.4468"/>
<comment type="caution">
    <text evidence="2">The sequence shown here is derived from an EMBL/GenBank/DDBJ whole genome shotgun (WGS) entry which is preliminary data.</text>
</comment>
<name>A0A051TYR1_9MYCO</name>
<gene>
    <name evidence="2" type="ORF">K875_04432</name>
</gene>
<dbReference type="HOGENOM" id="CLU_2180927_0_0_11"/>